<dbReference type="RefSeq" id="WP_147034102.1">
    <property type="nucleotide sequence ID" value="NZ_CP042436.1"/>
</dbReference>
<evidence type="ECO:0000313" key="2">
    <source>
        <dbReference type="EMBL" id="QEC65271.1"/>
    </source>
</evidence>
<reference evidence="2 3" key="1">
    <citation type="journal article" date="2017" name="Curr. Microbiol.">
        <title>Mucilaginibacter ginsenosidivorans sp. nov., Isolated from Soil of Ginseng Field.</title>
        <authorList>
            <person name="Kim M.M."/>
            <person name="Siddiqi M.Z."/>
            <person name="Im W.T."/>
        </authorList>
    </citation>
    <scope>NUCLEOTIDE SEQUENCE [LARGE SCALE GENOMIC DNA]</scope>
    <source>
        <strain evidence="2 3">Gsoil 3017</strain>
    </source>
</reference>
<feature type="signal peptide" evidence="1">
    <location>
        <begin position="1"/>
        <end position="18"/>
    </location>
</feature>
<evidence type="ECO:0008006" key="4">
    <source>
        <dbReference type="Google" id="ProtNLM"/>
    </source>
</evidence>
<dbReference type="AlphaFoldDB" id="A0A5B8V3J5"/>
<keyword evidence="1" id="KW-0732">Signal</keyword>
<evidence type="ECO:0000256" key="1">
    <source>
        <dbReference type="SAM" id="SignalP"/>
    </source>
</evidence>
<proteinExistence type="predicted"/>
<accession>A0A5B8V3J5</accession>
<dbReference type="OrthoDB" id="955522at2"/>
<name>A0A5B8V3J5_9SPHI</name>
<protein>
    <recommendedName>
        <fullName evidence="4">Lipocalin-like domain-containing protein</fullName>
    </recommendedName>
</protein>
<keyword evidence="3" id="KW-1185">Reference proteome</keyword>
<dbReference type="Proteomes" id="UP000321479">
    <property type="component" value="Chromosome"/>
</dbReference>
<organism evidence="2 3">
    <name type="scientific">Mucilaginibacter ginsenosidivorans</name>
    <dbReference type="NCBI Taxonomy" id="398053"/>
    <lineage>
        <taxon>Bacteria</taxon>
        <taxon>Pseudomonadati</taxon>
        <taxon>Bacteroidota</taxon>
        <taxon>Sphingobacteriia</taxon>
        <taxon>Sphingobacteriales</taxon>
        <taxon>Sphingobacteriaceae</taxon>
        <taxon>Mucilaginibacter</taxon>
    </lineage>
</organism>
<dbReference type="KEGG" id="mgin:FRZ54_22760"/>
<sequence length="133" mass="14568">MKKLTALLIIAIAVQLYACKKNENPVTTHIKKVNASLYGDWKFIGNYLSAGGPQYFVPAVTQTKTTFNTDGSLTGTSFPGFDHYTLIDSITIKLTGTGTDYGTFIYKINEDTLKMSPIAPNRCIEGCSVVFVK</sequence>
<evidence type="ECO:0000313" key="3">
    <source>
        <dbReference type="Proteomes" id="UP000321479"/>
    </source>
</evidence>
<gene>
    <name evidence="2" type="ORF">FRZ54_22760</name>
</gene>
<dbReference type="EMBL" id="CP042436">
    <property type="protein sequence ID" value="QEC65271.1"/>
    <property type="molecule type" value="Genomic_DNA"/>
</dbReference>
<feature type="chain" id="PRO_5022922090" description="Lipocalin-like domain-containing protein" evidence="1">
    <location>
        <begin position="19"/>
        <end position="133"/>
    </location>
</feature>